<dbReference type="OrthoDB" id="9810365at2"/>
<feature type="domain" description="Aminoacyl-tRNA synthetase class Ia" evidence="9">
    <location>
        <begin position="20"/>
        <end position="431"/>
    </location>
</feature>
<keyword evidence="5 8" id="KW-0648">Protein biosynthesis</keyword>
<dbReference type="EMBL" id="CP006932">
    <property type="protein sequence ID" value="AHK22198.1"/>
    <property type="molecule type" value="Genomic_DNA"/>
</dbReference>
<evidence type="ECO:0000256" key="5">
    <source>
        <dbReference type="ARBA" id="ARBA00022917"/>
    </source>
</evidence>
<dbReference type="NCBIfam" id="TIGR00422">
    <property type="entry name" value="valS"/>
    <property type="match status" value="1"/>
</dbReference>
<dbReference type="GO" id="GO:0005829">
    <property type="term" value="C:cytosol"/>
    <property type="evidence" value="ECO:0007669"/>
    <property type="project" value="TreeGrafter"/>
</dbReference>
<dbReference type="PROSITE" id="PS00178">
    <property type="entry name" value="AA_TRNA_LIGASE_I"/>
    <property type="match status" value="1"/>
</dbReference>
<dbReference type="STRING" id="1427984.X271_00085"/>
<dbReference type="Pfam" id="PF08264">
    <property type="entry name" value="Anticodon_1"/>
    <property type="match status" value="1"/>
</dbReference>
<feature type="short sequence motif" description="'KMSKS' region" evidence="8">
    <location>
        <begin position="520"/>
        <end position="524"/>
    </location>
</feature>
<evidence type="ECO:0000259" key="10">
    <source>
        <dbReference type="Pfam" id="PF08264"/>
    </source>
</evidence>
<comment type="subcellular location">
    <subcellularLocation>
        <location evidence="8">Cytoplasm</location>
    </subcellularLocation>
</comment>
<comment type="catalytic activity">
    <reaction evidence="7 8">
        <text>tRNA(Val) + L-valine + ATP = L-valyl-tRNA(Val) + AMP + diphosphate</text>
        <dbReference type="Rhea" id="RHEA:10704"/>
        <dbReference type="Rhea" id="RHEA-COMP:9672"/>
        <dbReference type="Rhea" id="RHEA-COMP:9708"/>
        <dbReference type="ChEBI" id="CHEBI:30616"/>
        <dbReference type="ChEBI" id="CHEBI:33019"/>
        <dbReference type="ChEBI" id="CHEBI:57762"/>
        <dbReference type="ChEBI" id="CHEBI:78442"/>
        <dbReference type="ChEBI" id="CHEBI:78537"/>
        <dbReference type="ChEBI" id="CHEBI:456215"/>
        <dbReference type="EC" id="6.1.1.9"/>
    </reaction>
</comment>
<protein>
    <recommendedName>
        <fullName evidence="8">Valine--tRNA ligase</fullName>
        <ecNumber evidence="8">6.1.1.9</ecNumber>
    </recommendedName>
    <alternativeName>
        <fullName evidence="8">Valyl-tRNA synthetase</fullName>
        <shortName evidence="8">ValRS</shortName>
    </alternativeName>
</protein>
<dbReference type="RefSeq" id="WP_038462213.1">
    <property type="nucleotide sequence ID" value="NZ_CP006932.1"/>
</dbReference>
<dbReference type="GO" id="GO:0005524">
    <property type="term" value="F:ATP binding"/>
    <property type="evidence" value="ECO:0007669"/>
    <property type="project" value="UniProtKB-UniRule"/>
</dbReference>
<proteinExistence type="inferred from homology"/>
<comment type="domain">
    <text evidence="8">The C-terminal coiled-coil domain is crucial for aminoacylation activity.</text>
</comment>
<keyword evidence="2 8" id="KW-0436">Ligase</keyword>
<keyword evidence="8" id="KW-0175">Coiled coil</keyword>
<dbReference type="AlphaFoldDB" id="W8GF17"/>
<keyword evidence="6 8" id="KW-0030">Aminoacyl-tRNA synthetase</keyword>
<dbReference type="InterPro" id="IPR009080">
    <property type="entry name" value="tRNAsynth_Ia_anticodon-bd"/>
</dbReference>
<dbReference type="PANTHER" id="PTHR11946">
    <property type="entry name" value="VALYL-TRNA SYNTHETASES"/>
    <property type="match status" value="1"/>
</dbReference>
<comment type="function">
    <text evidence="8">Catalyzes the attachment of valine to tRNA(Val). As ValRS can inadvertently accommodate and process structurally similar amino acids such as threonine, to avoid such errors, it has a 'posttransfer' editing activity that hydrolyzes mischarged Thr-tRNA(Val) in a tRNA-dependent manner.</text>
</comment>
<dbReference type="Gene3D" id="3.90.740.10">
    <property type="entry name" value="Valyl/Leucyl/Isoleucyl-tRNA synthetase, editing domain"/>
    <property type="match status" value="1"/>
</dbReference>
<sequence length="859" mass="102808">MKDKKTKEKNIYNPIKFEEKIYYFWRKNNFFSNKNIGKKTFSIILPPPNITGDLHLGHAWDLYFPDLLIRYKKLKGYNAIWYPGTDHAGIATQAKIEKLIYDEKKQNRFEIGKEKFLQEIWNWKNKYEKNIFNQWYKIGVCLNFDKYKFTLDKDMNDLVIETFIKYYKKGLIYKDQKIINWDTKLQTAISDIEVERKDTKSNLYYIRYPFFSKEEKYLIIATTRPETIFGDTAVFVNPNDKRYQKFIGKYLINPLTREKLKIYADNYIDINFGTGVMKATPAHDFNDYDLGKKYNLDFINILNKDGSLNQNCLNYSNLDLYEAREKIVKNLDKNNLLEKIDQNYINNISYSQRSNSIIEPLISNQWFLKSSILAKNILNFKKDNIYFYPERFLKDYQKAISNMQDWCISRQLWWGHQIPAWYFEDKIKVQKNSPGKNWIQDNDVLDTWFSSSLLPIIFKNEQIISNSENNNYLSDTLFTGRDILFFWVTRMIFQSIEIEGKYPFKNIIIHGLIRDKNGKKMSKSLNNGINPIEIINKWGSDSLRFSLLANSTPGNDINFNEEKINFSWDINNKLFNINNLLLILINQKKISRKNIMDLNISSLDNYILDKFKKLLILIENNIEKYNLTIIFNSIYKFLIEDFSSNYLELLKEVNYEDKIENLVNIYLEILICLHPFIPFITEHIYQSLKKYINIKESILLENYPNLNDINNLEIEFDIIEKILTILKILRKIKSNQNYKKNDEIFIFNKNLKEQEKIKIFEFLGKKYNFKFLDENLKLKFNDIYISNNFGAIFYKFNNNNLKTIDNLKLKARNYFKFEYERANKLLLNKGFLQKAKKELIVTETIKREKYKKLLSLIDI</sequence>
<dbReference type="InterPro" id="IPR009008">
    <property type="entry name" value="Val/Leu/Ile-tRNA-synth_edit"/>
</dbReference>
<dbReference type="InterPro" id="IPR013155">
    <property type="entry name" value="M/V/L/I-tRNA-synth_anticd-bd"/>
</dbReference>
<dbReference type="SUPFAM" id="SSF50677">
    <property type="entry name" value="ValRS/IleRS/LeuRS editing domain"/>
    <property type="match status" value="1"/>
</dbReference>
<keyword evidence="12" id="KW-1185">Reference proteome</keyword>
<evidence type="ECO:0000256" key="1">
    <source>
        <dbReference type="ARBA" id="ARBA00022490"/>
    </source>
</evidence>
<dbReference type="InterPro" id="IPR014729">
    <property type="entry name" value="Rossmann-like_a/b/a_fold"/>
</dbReference>
<dbReference type="Gene3D" id="3.40.50.620">
    <property type="entry name" value="HUPs"/>
    <property type="match status" value="2"/>
</dbReference>
<dbReference type="NCBIfam" id="NF004349">
    <property type="entry name" value="PRK05729.1"/>
    <property type="match status" value="1"/>
</dbReference>
<keyword evidence="1 8" id="KW-0963">Cytoplasm</keyword>
<dbReference type="HAMAP" id="MF_02004">
    <property type="entry name" value="Val_tRNA_synth_type1"/>
    <property type="match status" value="1"/>
</dbReference>
<dbReference type="InterPro" id="IPR002300">
    <property type="entry name" value="aa-tRNA-synth_Ia"/>
</dbReference>
<evidence type="ECO:0000256" key="7">
    <source>
        <dbReference type="ARBA" id="ARBA00047552"/>
    </source>
</evidence>
<keyword evidence="3 8" id="KW-0547">Nucleotide-binding</keyword>
<dbReference type="Proteomes" id="UP000019450">
    <property type="component" value="Chromosome"/>
</dbReference>
<dbReference type="KEGG" id="hcr:X271_00085"/>
<name>W8GF17_9MOLU</name>
<feature type="domain" description="Methionyl/Valyl/Leucyl/Isoleucyl-tRNA synthetase anticodon-binding" evidence="10">
    <location>
        <begin position="604"/>
        <end position="744"/>
    </location>
</feature>
<dbReference type="Gene3D" id="1.10.730.10">
    <property type="entry name" value="Isoleucyl-tRNA Synthetase, Domain 1"/>
    <property type="match status" value="1"/>
</dbReference>
<comment type="similarity">
    <text evidence="8">Belongs to the class-I aminoacyl-tRNA synthetase family. ValS type 1 subfamily.</text>
</comment>
<evidence type="ECO:0000256" key="8">
    <source>
        <dbReference type="HAMAP-Rule" id="MF_02004"/>
    </source>
</evidence>
<accession>W8GF17</accession>
<dbReference type="HOGENOM" id="CLU_001493_0_2_14"/>
<dbReference type="PRINTS" id="PR00986">
    <property type="entry name" value="TRNASYNTHVAL"/>
</dbReference>
<dbReference type="GO" id="GO:0002161">
    <property type="term" value="F:aminoacyl-tRNA deacylase activity"/>
    <property type="evidence" value="ECO:0007669"/>
    <property type="project" value="InterPro"/>
</dbReference>
<reference evidence="11 12" key="1">
    <citation type="journal article" date="2014" name="Genome Biol. Evol.">
        <title>Phylogenomics of "Candidatus Hepatoplasma crinochetorum," a Lineage of Mollicutes Associated with Noninsect Arthropods.</title>
        <authorList>
            <person name="Leclercq S."/>
            <person name="Dittmer J."/>
            <person name="Bouchon D."/>
            <person name="Cordaux R."/>
        </authorList>
    </citation>
    <scope>NUCLEOTIDE SEQUENCE [LARGE SCALE GENOMIC DNA]</scope>
    <source>
        <strain evidence="11 12">Av</strain>
    </source>
</reference>
<evidence type="ECO:0000313" key="12">
    <source>
        <dbReference type="Proteomes" id="UP000019450"/>
    </source>
</evidence>
<dbReference type="FunFam" id="3.40.50.620:FF:000020">
    <property type="entry name" value="Valine--tRNA ligase, mitochondrial"/>
    <property type="match status" value="1"/>
</dbReference>
<dbReference type="SUPFAM" id="SSF47323">
    <property type="entry name" value="Anticodon-binding domain of a subclass of class I aminoacyl-tRNA synthetases"/>
    <property type="match status" value="1"/>
</dbReference>
<organism evidence="11 12">
    <name type="scientific">Candidatus Hepatoplasma crinochetorum Av</name>
    <dbReference type="NCBI Taxonomy" id="1427984"/>
    <lineage>
        <taxon>Bacteria</taxon>
        <taxon>Bacillati</taxon>
        <taxon>Mycoplasmatota</taxon>
        <taxon>Mollicutes</taxon>
        <taxon>Candidatus Hepatoplasmataceae</taxon>
        <taxon>Candidatus Hepatoplasma</taxon>
    </lineage>
</organism>
<evidence type="ECO:0000256" key="3">
    <source>
        <dbReference type="ARBA" id="ARBA00022741"/>
    </source>
</evidence>
<evidence type="ECO:0000256" key="4">
    <source>
        <dbReference type="ARBA" id="ARBA00022840"/>
    </source>
</evidence>
<dbReference type="PATRIC" id="fig|1427984.3.peg.78"/>
<gene>
    <name evidence="8 11" type="primary">valS</name>
    <name evidence="11" type="ORF">X271_00085</name>
</gene>
<dbReference type="SUPFAM" id="SSF52374">
    <property type="entry name" value="Nucleotidylyl transferase"/>
    <property type="match status" value="1"/>
</dbReference>
<evidence type="ECO:0000256" key="6">
    <source>
        <dbReference type="ARBA" id="ARBA00023146"/>
    </source>
</evidence>
<dbReference type="EC" id="6.1.1.9" evidence="8"/>
<comment type="domain">
    <text evidence="8">ValRS has two distinct active sites: one for aminoacylation and one for editing. The misactivated threonine is translocated from the active site to the editing site.</text>
</comment>
<feature type="binding site" evidence="8">
    <location>
        <position position="523"/>
    </location>
    <ligand>
        <name>ATP</name>
        <dbReference type="ChEBI" id="CHEBI:30616"/>
    </ligand>
</feature>
<evidence type="ECO:0000313" key="11">
    <source>
        <dbReference type="EMBL" id="AHK22198.1"/>
    </source>
</evidence>
<dbReference type="eggNOG" id="COG0525">
    <property type="taxonomic scope" value="Bacteria"/>
</dbReference>
<feature type="domain" description="Aminoacyl-tRNA synthetase class Ia" evidence="9">
    <location>
        <begin position="433"/>
        <end position="559"/>
    </location>
</feature>
<evidence type="ECO:0000256" key="2">
    <source>
        <dbReference type="ARBA" id="ARBA00022598"/>
    </source>
</evidence>
<dbReference type="PANTHER" id="PTHR11946:SF93">
    <property type="entry name" value="VALINE--TRNA LIGASE, CHLOROPLASTIC_MITOCHONDRIAL 2"/>
    <property type="match status" value="1"/>
</dbReference>
<dbReference type="GO" id="GO:0004832">
    <property type="term" value="F:valine-tRNA ligase activity"/>
    <property type="evidence" value="ECO:0007669"/>
    <property type="project" value="UniProtKB-UniRule"/>
</dbReference>
<dbReference type="GO" id="GO:0006438">
    <property type="term" value="P:valyl-tRNA aminoacylation"/>
    <property type="evidence" value="ECO:0007669"/>
    <property type="project" value="UniProtKB-UniRule"/>
</dbReference>
<comment type="subunit">
    <text evidence="8">Monomer.</text>
</comment>
<dbReference type="InterPro" id="IPR002303">
    <property type="entry name" value="Valyl-tRNA_ligase"/>
</dbReference>
<dbReference type="InterPro" id="IPR001412">
    <property type="entry name" value="aa-tRNA-synth_I_CS"/>
</dbReference>
<dbReference type="Pfam" id="PF00133">
    <property type="entry name" value="tRNA-synt_1"/>
    <property type="match status" value="2"/>
</dbReference>
<evidence type="ECO:0000259" key="9">
    <source>
        <dbReference type="Pfam" id="PF00133"/>
    </source>
</evidence>
<feature type="short sequence motif" description="'HIGH' region" evidence="8">
    <location>
        <begin position="48"/>
        <end position="58"/>
    </location>
</feature>
<keyword evidence="4 8" id="KW-0067">ATP-binding</keyword>